<keyword evidence="4" id="KW-0408">Iron</keyword>
<dbReference type="GO" id="GO:0046872">
    <property type="term" value="F:metal ion binding"/>
    <property type="evidence" value="ECO:0007669"/>
    <property type="project" value="UniProtKB-KW"/>
</dbReference>
<dbReference type="CDD" id="cd12107">
    <property type="entry name" value="Hemerythrin"/>
    <property type="match status" value="1"/>
</dbReference>
<reference evidence="6 7" key="1">
    <citation type="submission" date="2015-02" db="EMBL/GenBank/DDBJ databases">
        <title>Single-cell genomics of uncultivated deep-branching MTB reveals a conserved set of magnetosome genes.</title>
        <authorList>
            <person name="Kolinko S."/>
            <person name="Richter M."/>
            <person name="Glockner F.O."/>
            <person name="Brachmann A."/>
            <person name="Schuler D."/>
        </authorList>
    </citation>
    <scope>NUCLEOTIDE SEQUENCE [LARGE SCALE GENOMIC DNA]</scope>
    <source>
        <strain evidence="6">TM-1</strain>
    </source>
</reference>
<feature type="domain" description="Hemerythrin-like" evidence="5">
    <location>
        <begin position="15"/>
        <end position="127"/>
    </location>
</feature>
<dbReference type="Gene3D" id="1.20.120.50">
    <property type="entry name" value="Hemerythrin-like"/>
    <property type="match status" value="1"/>
</dbReference>
<evidence type="ECO:0000256" key="1">
    <source>
        <dbReference type="ARBA" id="ARBA00010587"/>
    </source>
</evidence>
<evidence type="ECO:0000256" key="3">
    <source>
        <dbReference type="ARBA" id="ARBA00022723"/>
    </source>
</evidence>
<evidence type="ECO:0000313" key="7">
    <source>
        <dbReference type="Proteomes" id="UP000033423"/>
    </source>
</evidence>
<dbReference type="InterPro" id="IPR012312">
    <property type="entry name" value="Hemerythrin-like"/>
</dbReference>
<dbReference type="EMBL" id="LACI01000518">
    <property type="protein sequence ID" value="KJU86635.1"/>
    <property type="molecule type" value="Genomic_DNA"/>
</dbReference>
<dbReference type="NCBIfam" id="NF033749">
    <property type="entry name" value="bact_hemeryth"/>
    <property type="match status" value="1"/>
</dbReference>
<sequence length="136" mass="16325">MNDLKFGWNEQLRTGNDIMDIQHKELISKIIYLMEEIKNNNSRAVVSVIAYLTDYVFEHFTLEERLMLKTNYPEFEVHRDEHSHYVKYVFHLRQNLLITPGLLDDVLKNLALWFADHVLKTDKKMAEHLKRFVQGY</sequence>
<comment type="caution">
    <text evidence="6">The sequence shown here is derived from an EMBL/GenBank/DDBJ whole genome shotgun (WGS) entry which is preliminary data.</text>
</comment>
<dbReference type="Proteomes" id="UP000033423">
    <property type="component" value="Unassembled WGS sequence"/>
</dbReference>
<proteinExistence type="inferred from homology"/>
<dbReference type="GO" id="GO:0005344">
    <property type="term" value="F:oxygen carrier activity"/>
    <property type="evidence" value="ECO:0007669"/>
    <property type="project" value="UniProtKB-KW"/>
</dbReference>
<gene>
    <name evidence="6" type="ORF">MBAV_001170</name>
</gene>
<comment type="similarity">
    <text evidence="1">Belongs to the hemerythrin family.</text>
</comment>
<organism evidence="6 7">
    <name type="scientific">Candidatus Magnetobacterium bavaricum</name>
    <dbReference type="NCBI Taxonomy" id="29290"/>
    <lineage>
        <taxon>Bacteria</taxon>
        <taxon>Pseudomonadati</taxon>
        <taxon>Nitrospirota</taxon>
        <taxon>Thermodesulfovibrionia</taxon>
        <taxon>Thermodesulfovibrionales</taxon>
        <taxon>Candidatus Magnetobacteriaceae</taxon>
        <taxon>Candidatus Magnetobacterium</taxon>
    </lineage>
</organism>
<evidence type="ECO:0000256" key="2">
    <source>
        <dbReference type="ARBA" id="ARBA00022621"/>
    </source>
</evidence>
<accession>A0A0F3GXP5</accession>
<dbReference type="PANTHER" id="PTHR37164">
    <property type="entry name" value="BACTERIOHEMERYTHRIN"/>
    <property type="match status" value="1"/>
</dbReference>
<name>A0A0F3GXP5_9BACT</name>
<dbReference type="InterPro" id="IPR012827">
    <property type="entry name" value="Hemerythrin_metal-bd"/>
</dbReference>
<evidence type="ECO:0000259" key="5">
    <source>
        <dbReference type="Pfam" id="PF01814"/>
    </source>
</evidence>
<dbReference type="PANTHER" id="PTHR37164:SF1">
    <property type="entry name" value="BACTERIOHEMERYTHRIN"/>
    <property type="match status" value="1"/>
</dbReference>
<keyword evidence="3" id="KW-0479">Metal-binding</keyword>
<evidence type="ECO:0000256" key="4">
    <source>
        <dbReference type="ARBA" id="ARBA00023004"/>
    </source>
</evidence>
<dbReference type="NCBIfam" id="TIGR02481">
    <property type="entry name" value="hemeryth_dom"/>
    <property type="match status" value="1"/>
</dbReference>
<keyword evidence="2" id="KW-0561">Oxygen transport</keyword>
<keyword evidence="2" id="KW-0813">Transport</keyword>
<evidence type="ECO:0000313" key="6">
    <source>
        <dbReference type="EMBL" id="KJU86635.1"/>
    </source>
</evidence>
<dbReference type="InterPro" id="IPR050669">
    <property type="entry name" value="Hemerythrin"/>
</dbReference>
<dbReference type="PROSITE" id="PS00550">
    <property type="entry name" value="HEMERYTHRINS"/>
    <property type="match status" value="1"/>
</dbReference>
<dbReference type="InterPro" id="IPR016131">
    <property type="entry name" value="Haemerythrin_Fe_BS"/>
</dbReference>
<dbReference type="AlphaFoldDB" id="A0A0F3GXP5"/>
<keyword evidence="7" id="KW-1185">Reference proteome</keyword>
<dbReference type="InterPro" id="IPR035938">
    <property type="entry name" value="Hemerythrin-like_sf"/>
</dbReference>
<dbReference type="SUPFAM" id="SSF47188">
    <property type="entry name" value="Hemerythrin-like"/>
    <property type="match status" value="1"/>
</dbReference>
<protein>
    <submittedName>
        <fullName evidence="6">Hemerythrin-like, metal-binding domain protein</fullName>
    </submittedName>
</protein>
<dbReference type="Pfam" id="PF01814">
    <property type="entry name" value="Hemerythrin"/>
    <property type="match status" value="1"/>
</dbReference>